<reference evidence="3 4" key="1">
    <citation type="submission" date="2016-10" db="EMBL/GenBank/DDBJ databases">
        <authorList>
            <person name="de Groot N.N."/>
        </authorList>
    </citation>
    <scope>NUCLEOTIDE SEQUENCE [LARGE SCALE GENOMIC DNA]</scope>
    <source>
        <strain evidence="3 4">CGMCC 1.6493</strain>
    </source>
</reference>
<evidence type="ECO:0008006" key="5">
    <source>
        <dbReference type="Google" id="ProtNLM"/>
    </source>
</evidence>
<keyword evidence="2" id="KW-0812">Transmembrane</keyword>
<feature type="region of interest" description="Disordered" evidence="1">
    <location>
        <begin position="520"/>
        <end position="542"/>
    </location>
</feature>
<dbReference type="Proteomes" id="UP000199594">
    <property type="component" value="Unassembled WGS sequence"/>
</dbReference>
<evidence type="ECO:0000256" key="2">
    <source>
        <dbReference type="SAM" id="Phobius"/>
    </source>
</evidence>
<accession>A0A1I7CKZ0</accession>
<feature type="transmembrane region" description="Helical" evidence="2">
    <location>
        <begin position="352"/>
        <end position="370"/>
    </location>
</feature>
<name>A0A1I7CKZ0_9GAMM</name>
<organism evidence="3 4">
    <name type="scientific">Halomonas saccharevitans</name>
    <dbReference type="NCBI Taxonomy" id="416872"/>
    <lineage>
        <taxon>Bacteria</taxon>
        <taxon>Pseudomonadati</taxon>
        <taxon>Pseudomonadota</taxon>
        <taxon>Gammaproteobacteria</taxon>
        <taxon>Oceanospirillales</taxon>
        <taxon>Halomonadaceae</taxon>
        <taxon>Halomonas</taxon>
    </lineage>
</organism>
<evidence type="ECO:0000256" key="1">
    <source>
        <dbReference type="SAM" id="MobiDB-lite"/>
    </source>
</evidence>
<sequence length="582" mass="62392">MSRMVTSIVMELVDRVTGPARRLQQTLAGLGRRAGLDRLASSARRVGTTVGTSIERVRSLTRGLAIMGGAAVGAAWGAERLISGVTDVGTAVQESAERLSVGTTWLQEWQAVGRRFGVQNDALVDGIKELSLRADEFVMTAGGPAAEAFGRLGIGAEDLRKTGGDTAAMFDLVRSRLGRLENDAARQRVFDEIFGGQGGEQMVAMLGATREEVEGIMRAARERGEILSPEEIENSREYNREMGSLRQSLFGIQRTVVGELLPAITDWIERMRELATTNREAISGRVLEGLRSFWAGLQQVGRVVSWLADEVGGFGNLALWMAGIMSVTLIGSLASAGLAIINFGVTLAATPVGWFVAAVAGIAAAAYLIYRNWDGISAWFDKLWEGIKAAAVWAWDGLKTLFGWTPLGMVINNWGGIVDWFAGMWDGVTAWFDQGIGGIVQDLLAFSPAGLLLQGIDAVFELFGARPLTEVGREWIGGLWSGITERWTALTGWLSQKIEELTGWLPDWAQERLGLGEMGAPQASGAPVAEGRSGAMPGPGRTEVGGELRIVVDSEGRPRVAEARRDGALDFDVTSGALGVMP</sequence>
<feature type="transmembrane region" description="Helical" evidence="2">
    <location>
        <begin position="317"/>
        <end position="340"/>
    </location>
</feature>
<dbReference type="AlphaFoldDB" id="A0A1I7CKZ0"/>
<protein>
    <recommendedName>
        <fullName evidence="5">Phage-related minor tail protein</fullName>
    </recommendedName>
</protein>
<dbReference type="EMBL" id="FPAQ01000049">
    <property type="protein sequence ID" value="SFU00091.1"/>
    <property type="molecule type" value="Genomic_DNA"/>
</dbReference>
<keyword evidence="2" id="KW-0472">Membrane</keyword>
<evidence type="ECO:0000313" key="3">
    <source>
        <dbReference type="EMBL" id="SFU00091.1"/>
    </source>
</evidence>
<proteinExistence type="predicted"/>
<gene>
    <name evidence="3" type="ORF">SAMN04487956_14915</name>
</gene>
<keyword evidence="2" id="KW-1133">Transmembrane helix</keyword>
<evidence type="ECO:0000313" key="4">
    <source>
        <dbReference type="Proteomes" id="UP000199594"/>
    </source>
</evidence>